<dbReference type="RefSeq" id="WP_116694385.1">
    <property type="nucleotide sequence ID" value="NZ_QEHR01000005.1"/>
</dbReference>
<sequence length="199" mass="22426">MKVKLLNILFLIAATTAFAQDVDTVAVQKDSVIVSEKKNAIVVKDTVLDKTPYNPLAPSKAAFYSAVVPGLGQAYNKKYWKIPIVYAGMATGVYFYLKNDDDYNRFRDAYKRRLAGFSDDEFQGISTERLIDAQRNAKKNKDYSIVAVVLVYMLNIIDANVDAHLQQYNVTEDLSLSPSFEVNPINIQANYGLSFRFKL</sequence>
<organism evidence="3 4">
    <name type="scientific">Marixanthomonas spongiae</name>
    <dbReference type="NCBI Taxonomy" id="2174845"/>
    <lineage>
        <taxon>Bacteria</taxon>
        <taxon>Pseudomonadati</taxon>
        <taxon>Bacteroidota</taxon>
        <taxon>Flavobacteriia</taxon>
        <taxon>Flavobacteriales</taxon>
        <taxon>Flavobacteriaceae</taxon>
        <taxon>Marixanthomonas</taxon>
    </lineage>
</organism>
<evidence type="ECO:0000259" key="2">
    <source>
        <dbReference type="Pfam" id="PF18935"/>
    </source>
</evidence>
<feature type="domain" description="DUF5683" evidence="2">
    <location>
        <begin position="55"/>
        <end position="198"/>
    </location>
</feature>
<reference evidence="3 4" key="1">
    <citation type="submission" date="2018-04" db="EMBL/GenBank/DDBJ databases">
        <title>Marixanthomonas spongiae HN-E44 sp. nov., isolated from a marine sponge.</title>
        <authorList>
            <person name="Luo L."/>
            <person name="Zhuang L."/>
        </authorList>
    </citation>
    <scope>NUCLEOTIDE SEQUENCE [LARGE SCALE GENOMIC DNA]</scope>
    <source>
        <strain evidence="3 4">HN-E44</strain>
    </source>
</reference>
<feature type="signal peptide" evidence="1">
    <location>
        <begin position="1"/>
        <end position="19"/>
    </location>
</feature>
<dbReference type="Pfam" id="PF18935">
    <property type="entry name" value="DUF5683"/>
    <property type="match status" value="1"/>
</dbReference>
<dbReference type="Proteomes" id="UP000245962">
    <property type="component" value="Unassembled WGS sequence"/>
</dbReference>
<keyword evidence="1" id="KW-0732">Signal</keyword>
<proteinExistence type="predicted"/>
<dbReference type="OrthoDB" id="9813910at2"/>
<protein>
    <recommendedName>
        <fullName evidence="2">DUF5683 domain-containing protein</fullName>
    </recommendedName>
</protein>
<name>A0A2U0I0I7_9FLAO</name>
<accession>A0A2U0I0I7</accession>
<dbReference type="AlphaFoldDB" id="A0A2U0I0I7"/>
<evidence type="ECO:0000256" key="1">
    <source>
        <dbReference type="SAM" id="SignalP"/>
    </source>
</evidence>
<dbReference type="InterPro" id="IPR043738">
    <property type="entry name" value="DUF5683"/>
</dbReference>
<dbReference type="EMBL" id="QEHR01000005">
    <property type="protein sequence ID" value="PVW14614.1"/>
    <property type="molecule type" value="Genomic_DNA"/>
</dbReference>
<gene>
    <name evidence="3" type="ORF">DDV96_08790</name>
</gene>
<keyword evidence="4" id="KW-1185">Reference proteome</keyword>
<evidence type="ECO:0000313" key="3">
    <source>
        <dbReference type="EMBL" id="PVW14614.1"/>
    </source>
</evidence>
<comment type="caution">
    <text evidence="3">The sequence shown here is derived from an EMBL/GenBank/DDBJ whole genome shotgun (WGS) entry which is preliminary data.</text>
</comment>
<feature type="chain" id="PRO_5015396733" description="DUF5683 domain-containing protein" evidence="1">
    <location>
        <begin position="20"/>
        <end position="199"/>
    </location>
</feature>
<evidence type="ECO:0000313" key="4">
    <source>
        <dbReference type="Proteomes" id="UP000245962"/>
    </source>
</evidence>